<evidence type="ECO:0000256" key="6">
    <source>
        <dbReference type="ARBA" id="ARBA00022989"/>
    </source>
</evidence>
<reference evidence="10" key="1">
    <citation type="submission" date="2020-05" db="EMBL/GenBank/DDBJ databases">
        <authorList>
            <person name="Chiriac C."/>
            <person name="Salcher M."/>
            <person name="Ghai R."/>
            <person name="Kavagutti S V."/>
        </authorList>
    </citation>
    <scope>NUCLEOTIDE SEQUENCE</scope>
</reference>
<feature type="transmembrane region" description="Helical" evidence="9">
    <location>
        <begin position="31"/>
        <end position="51"/>
    </location>
</feature>
<evidence type="ECO:0000256" key="9">
    <source>
        <dbReference type="SAM" id="Phobius"/>
    </source>
</evidence>
<evidence type="ECO:0000256" key="2">
    <source>
        <dbReference type="ARBA" id="ARBA00022475"/>
    </source>
</evidence>
<accession>A0A6J6EL19</accession>
<keyword evidence="8" id="KW-0012">Acyltransferase</keyword>
<keyword evidence="5" id="KW-0732">Signal</keyword>
<evidence type="ECO:0000256" key="3">
    <source>
        <dbReference type="ARBA" id="ARBA00022679"/>
    </source>
</evidence>
<keyword evidence="7 9" id="KW-0472">Membrane</keyword>
<keyword evidence="2" id="KW-1003">Cell membrane</keyword>
<dbReference type="Pfam" id="PF18927">
    <property type="entry name" value="CrtO"/>
    <property type="match status" value="1"/>
</dbReference>
<sequence length="176" mass="19461">MRKLLLVVLPAVATATVVVWTWRVAGGASVWFAFVVVWAPMAGLGTASRAVRLRLPGRLHELRAWERDGRVYERLGVRVAKSVLRRGPLAAFNPHLHLPAERTPAQLAALDERMCEAEASHAVLLVVVLVVVVHAVARGWWVAAVWTLVFDVLMNGYPVMLQRYNRALLAGRFATA</sequence>
<keyword evidence="6 9" id="KW-1133">Transmembrane helix</keyword>
<comment type="subcellular location">
    <subcellularLocation>
        <location evidence="1">Cell membrane</location>
        <topology evidence="1">Single-pass membrane protein</topology>
    </subcellularLocation>
</comment>
<keyword evidence="3" id="KW-0808">Transferase</keyword>
<gene>
    <name evidence="10" type="ORF">UFOPK1493_02657</name>
</gene>
<dbReference type="EMBL" id="CAEZSR010000116">
    <property type="protein sequence ID" value="CAB4575163.1"/>
    <property type="molecule type" value="Genomic_DNA"/>
</dbReference>
<dbReference type="GO" id="GO:0016746">
    <property type="term" value="F:acyltransferase activity"/>
    <property type="evidence" value="ECO:0007669"/>
    <property type="project" value="UniProtKB-KW"/>
</dbReference>
<keyword evidence="4 9" id="KW-0812">Transmembrane</keyword>
<protein>
    <submittedName>
        <fullName evidence="10">Unannotated protein</fullName>
    </submittedName>
</protein>
<proteinExistence type="predicted"/>
<dbReference type="GO" id="GO:0005886">
    <property type="term" value="C:plasma membrane"/>
    <property type="evidence" value="ECO:0007669"/>
    <property type="project" value="UniProtKB-SubCell"/>
</dbReference>
<name>A0A6J6EL19_9ZZZZ</name>
<dbReference type="InterPro" id="IPR044021">
    <property type="entry name" value="CrtO"/>
</dbReference>
<feature type="transmembrane region" description="Helical" evidence="9">
    <location>
        <begin position="119"/>
        <end position="137"/>
    </location>
</feature>
<evidence type="ECO:0000256" key="5">
    <source>
        <dbReference type="ARBA" id="ARBA00022729"/>
    </source>
</evidence>
<evidence type="ECO:0000313" key="10">
    <source>
        <dbReference type="EMBL" id="CAB4575163.1"/>
    </source>
</evidence>
<evidence type="ECO:0000256" key="4">
    <source>
        <dbReference type="ARBA" id="ARBA00022692"/>
    </source>
</evidence>
<evidence type="ECO:0000256" key="7">
    <source>
        <dbReference type="ARBA" id="ARBA00023136"/>
    </source>
</evidence>
<evidence type="ECO:0000256" key="8">
    <source>
        <dbReference type="ARBA" id="ARBA00023315"/>
    </source>
</evidence>
<organism evidence="10">
    <name type="scientific">freshwater metagenome</name>
    <dbReference type="NCBI Taxonomy" id="449393"/>
    <lineage>
        <taxon>unclassified sequences</taxon>
        <taxon>metagenomes</taxon>
        <taxon>ecological metagenomes</taxon>
    </lineage>
</organism>
<evidence type="ECO:0000256" key="1">
    <source>
        <dbReference type="ARBA" id="ARBA00004162"/>
    </source>
</evidence>
<dbReference type="AlphaFoldDB" id="A0A6J6EL19"/>